<dbReference type="STRING" id="1123062.SAMN02745775_103285"/>
<feature type="chain" id="PRO_5011618598" description="Invasion protein IalB, involved in pathogenesis" evidence="1">
    <location>
        <begin position="25"/>
        <end position="217"/>
    </location>
</feature>
<proteinExistence type="predicted"/>
<gene>
    <name evidence="2" type="ORF">SAMN02745775_103285</name>
</gene>
<dbReference type="AlphaFoldDB" id="A0A1I4ABW2"/>
<dbReference type="OrthoDB" id="7375974at2"/>
<keyword evidence="1" id="KW-0732">Signal</keyword>
<sequence length="217" mass="22845">MKTAASHALLLALLAAPVAAPVAAQPVTTPAAVPPEEIGSWRLSCITDRMTDRADCLLRHREPVERAQGGGGSSLVLEVQDRGGRLVPVVTARDLTLEAAGRGLLAVTGSAQLRFPPNRYFEMPCTLEGRTLACAPKPEDAARAAEELPAAGAALVRVTGLGAATAQAEPVELRLERTRDALARYRARVPEGTAPQPQPSGLTLPEILGRVQRLFGN</sequence>
<dbReference type="RefSeq" id="WP_092959533.1">
    <property type="nucleotide sequence ID" value="NZ_FOSQ01000003.1"/>
</dbReference>
<accession>A0A1I4ABW2</accession>
<evidence type="ECO:0000256" key="1">
    <source>
        <dbReference type="SAM" id="SignalP"/>
    </source>
</evidence>
<evidence type="ECO:0008006" key="4">
    <source>
        <dbReference type="Google" id="ProtNLM"/>
    </source>
</evidence>
<dbReference type="EMBL" id="FOSQ01000003">
    <property type="protein sequence ID" value="SFK53451.1"/>
    <property type="molecule type" value="Genomic_DNA"/>
</dbReference>
<name>A0A1I4ABW2_9PROT</name>
<keyword evidence="3" id="KW-1185">Reference proteome</keyword>
<evidence type="ECO:0000313" key="3">
    <source>
        <dbReference type="Proteomes" id="UP000199473"/>
    </source>
</evidence>
<feature type="signal peptide" evidence="1">
    <location>
        <begin position="1"/>
        <end position="24"/>
    </location>
</feature>
<dbReference type="Proteomes" id="UP000199473">
    <property type="component" value="Unassembled WGS sequence"/>
</dbReference>
<organism evidence="2 3">
    <name type="scientific">Falsiroseomonas stagni DSM 19981</name>
    <dbReference type="NCBI Taxonomy" id="1123062"/>
    <lineage>
        <taxon>Bacteria</taxon>
        <taxon>Pseudomonadati</taxon>
        <taxon>Pseudomonadota</taxon>
        <taxon>Alphaproteobacteria</taxon>
        <taxon>Acetobacterales</taxon>
        <taxon>Roseomonadaceae</taxon>
        <taxon>Falsiroseomonas</taxon>
    </lineage>
</organism>
<protein>
    <recommendedName>
        <fullName evidence="4">Invasion protein IalB, involved in pathogenesis</fullName>
    </recommendedName>
</protein>
<reference evidence="2 3" key="1">
    <citation type="submission" date="2016-10" db="EMBL/GenBank/DDBJ databases">
        <authorList>
            <person name="de Groot N.N."/>
        </authorList>
    </citation>
    <scope>NUCLEOTIDE SEQUENCE [LARGE SCALE GENOMIC DNA]</scope>
    <source>
        <strain evidence="2 3">DSM 19981</strain>
    </source>
</reference>
<evidence type="ECO:0000313" key="2">
    <source>
        <dbReference type="EMBL" id="SFK53451.1"/>
    </source>
</evidence>